<evidence type="ECO:0000313" key="3">
    <source>
        <dbReference type="Proteomes" id="UP000291819"/>
    </source>
</evidence>
<keyword evidence="1" id="KW-1133">Transmembrane helix</keyword>
<gene>
    <name evidence="2" type="ORF">EYS08_11365</name>
</gene>
<accession>A0A4Q9HCM4</accession>
<organism evidence="2 3">
    <name type="scientific">Pedobacter kyonggii</name>
    <dbReference type="NCBI Taxonomy" id="1926871"/>
    <lineage>
        <taxon>Bacteria</taxon>
        <taxon>Pseudomonadati</taxon>
        <taxon>Bacteroidota</taxon>
        <taxon>Sphingobacteriia</taxon>
        <taxon>Sphingobacteriales</taxon>
        <taxon>Sphingobacteriaceae</taxon>
        <taxon>Pedobacter</taxon>
    </lineage>
</organism>
<evidence type="ECO:0000256" key="1">
    <source>
        <dbReference type="SAM" id="Phobius"/>
    </source>
</evidence>
<dbReference type="OrthoDB" id="196672at2"/>
<proteinExistence type="predicted"/>
<reference evidence="2 3" key="1">
    <citation type="submission" date="2019-02" db="EMBL/GenBank/DDBJ databases">
        <title>Pedobacter kyonggii whole genome sequence analysis.</title>
        <authorList>
            <person name="Dahal R.H."/>
        </authorList>
    </citation>
    <scope>NUCLEOTIDE SEQUENCE [LARGE SCALE GENOMIC DNA]</scope>
    <source>
        <strain evidence="2 3">K-4-11-1</strain>
    </source>
</reference>
<evidence type="ECO:0000313" key="2">
    <source>
        <dbReference type="EMBL" id="TBO42123.1"/>
    </source>
</evidence>
<dbReference type="Proteomes" id="UP000291819">
    <property type="component" value="Unassembled WGS sequence"/>
</dbReference>
<comment type="caution">
    <text evidence="2">The sequence shown here is derived from an EMBL/GenBank/DDBJ whole genome shotgun (WGS) entry which is preliminary data.</text>
</comment>
<name>A0A4Q9HCM4_9SPHI</name>
<dbReference type="AlphaFoldDB" id="A0A4Q9HCM4"/>
<protein>
    <submittedName>
        <fullName evidence="2">Uncharacterized protein</fullName>
    </submittedName>
</protein>
<dbReference type="RefSeq" id="WP_131030145.1">
    <property type="nucleotide sequence ID" value="NZ_SIXF01000009.1"/>
</dbReference>
<feature type="transmembrane region" description="Helical" evidence="1">
    <location>
        <begin position="153"/>
        <end position="184"/>
    </location>
</feature>
<keyword evidence="3" id="KW-1185">Reference proteome</keyword>
<keyword evidence="1" id="KW-0472">Membrane</keyword>
<sequence length="192" mass="22587">MNDTLWKSIQQFDFDHPPGEYNFSIRLASENQWTKDFTEKAILEYKKFMYMAAISDVMVSPSAIVDTVWHQHLIFTQSYQVFCALVGRQIQHVPSTHQKEQAEQFRLAKERTSRIYHEHFGAQPKAIWEYDTMLAGLKLEPAKLKTGFLSYTVYWFSSCLQFLLITCLNLFISILIIPILFWVFSGWRSLPM</sequence>
<keyword evidence="1" id="KW-0812">Transmembrane</keyword>
<dbReference type="EMBL" id="SIXF01000009">
    <property type="protein sequence ID" value="TBO42123.1"/>
    <property type="molecule type" value="Genomic_DNA"/>
</dbReference>